<accession>A0A8T0MSY4</accession>
<protein>
    <submittedName>
        <fullName evidence="1">Uncharacterized protein</fullName>
    </submittedName>
</protein>
<dbReference type="AlphaFoldDB" id="A0A8T0MSY4"/>
<sequence>MIDPSPIPNWCEGNAFRKYEKTLTHFSKSYMVAMNVHSSGWYKDIYKWSFRHEKDIVQDGQEGYSTGYLVLQ</sequence>
<dbReference type="Proteomes" id="UP000823388">
    <property type="component" value="Chromosome 9N"/>
</dbReference>
<name>A0A8T0MSY4_PANVG</name>
<organism evidence="1 2">
    <name type="scientific">Panicum virgatum</name>
    <name type="common">Blackwell switchgrass</name>
    <dbReference type="NCBI Taxonomy" id="38727"/>
    <lineage>
        <taxon>Eukaryota</taxon>
        <taxon>Viridiplantae</taxon>
        <taxon>Streptophyta</taxon>
        <taxon>Embryophyta</taxon>
        <taxon>Tracheophyta</taxon>
        <taxon>Spermatophyta</taxon>
        <taxon>Magnoliopsida</taxon>
        <taxon>Liliopsida</taxon>
        <taxon>Poales</taxon>
        <taxon>Poaceae</taxon>
        <taxon>PACMAD clade</taxon>
        <taxon>Panicoideae</taxon>
        <taxon>Panicodae</taxon>
        <taxon>Paniceae</taxon>
        <taxon>Panicinae</taxon>
        <taxon>Panicum</taxon>
        <taxon>Panicum sect. Hiantes</taxon>
    </lineage>
</organism>
<evidence type="ECO:0000313" key="2">
    <source>
        <dbReference type="Proteomes" id="UP000823388"/>
    </source>
</evidence>
<comment type="caution">
    <text evidence="1">The sequence shown here is derived from an EMBL/GenBank/DDBJ whole genome shotgun (WGS) entry which is preliminary data.</text>
</comment>
<evidence type="ECO:0000313" key="1">
    <source>
        <dbReference type="EMBL" id="KAG2540187.1"/>
    </source>
</evidence>
<keyword evidence="2" id="KW-1185">Reference proteome</keyword>
<proteinExistence type="predicted"/>
<gene>
    <name evidence="1" type="ORF">PVAP13_9NG522414</name>
</gene>
<dbReference type="EMBL" id="CM029054">
    <property type="protein sequence ID" value="KAG2540187.1"/>
    <property type="molecule type" value="Genomic_DNA"/>
</dbReference>
<reference evidence="1" key="1">
    <citation type="submission" date="2020-05" db="EMBL/GenBank/DDBJ databases">
        <title>WGS assembly of Panicum virgatum.</title>
        <authorList>
            <person name="Lovell J.T."/>
            <person name="Jenkins J."/>
            <person name="Shu S."/>
            <person name="Juenger T.E."/>
            <person name="Schmutz J."/>
        </authorList>
    </citation>
    <scope>NUCLEOTIDE SEQUENCE</scope>
    <source>
        <strain evidence="1">AP13</strain>
    </source>
</reference>